<proteinExistence type="predicted"/>
<sequence>MPIRSYDTCFRLRVGDVGERLDICVRSAGHTKVCWFSWQDPQETATVLTEHNPRLSPWQPARRHHRIAGSNDFPMTPATWRLPA</sequence>
<accession>A0A1Q8XPL0</accession>
<dbReference type="Proteomes" id="UP000187035">
    <property type="component" value="Unassembled WGS sequence"/>
</dbReference>
<gene>
    <name evidence="1" type="ORF">BKH33_11220</name>
</gene>
<dbReference type="AlphaFoldDB" id="A0A1Q8XPL0"/>
<reference evidence="1 2" key="1">
    <citation type="submission" date="2016-12" db="EMBL/GenBank/DDBJ databases">
        <title>Genomic comparison of strains in the 'Actinomyces naeslundii' group.</title>
        <authorList>
            <person name="Mughal S.R."/>
            <person name="Do T."/>
            <person name="Gilbert S.C."/>
            <person name="Witherden E.A."/>
            <person name="Didelot X."/>
            <person name="Beighton D."/>
        </authorList>
    </citation>
    <scope>NUCLEOTIDE SEQUENCE [LARGE SCALE GENOMIC DNA]</scope>
    <source>
        <strain evidence="1 2">NCTC 10301</strain>
    </source>
</reference>
<evidence type="ECO:0000313" key="2">
    <source>
        <dbReference type="Proteomes" id="UP000187035"/>
    </source>
</evidence>
<evidence type="ECO:0000313" key="1">
    <source>
        <dbReference type="EMBL" id="OMG33252.1"/>
    </source>
</evidence>
<protein>
    <submittedName>
        <fullName evidence="1">Uncharacterized protein</fullName>
    </submittedName>
</protein>
<dbReference type="EMBL" id="MSRR01000027">
    <property type="protein sequence ID" value="OMG33252.1"/>
    <property type="molecule type" value="Genomic_DNA"/>
</dbReference>
<name>A0A1Q8XPL0_ACTNA</name>
<organism evidence="1 2">
    <name type="scientific">Actinomyces naeslundii</name>
    <dbReference type="NCBI Taxonomy" id="1655"/>
    <lineage>
        <taxon>Bacteria</taxon>
        <taxon>Bacillati</taxon>
        <taxon>Actinomycetota</taxon>
        <taxon>Actinomycetes</taxon>
        <taxon>Actinomycetales</taxon>
        <taxon>Actinomycetaceae</taxon>
        <taxon>Actinomyces</taxon>
    </lineage>
</organism>
<comment type="caution">
    <text evidence="1">The sequence shown here is derived from an EMBL/GenBank/DDBJ whole genome shotgun (WGS) entry which is preliminary data.</text>
</comment>